<dbReference type="eggNOG" id="COG0663">
    <property type="taxonomic scope" value="Bacteria"/>
</dbReference>
<dbReference type="SUPFAM" id="SSF53383">
    <property type="entry name" value="PLP-dependent transferases"/>
    <property type="match status" value="1"/>
</dbReference>
<name>F4CRB0_PSEUX</name>
<dbReference type="Gene3D" id="3.40.640.10">
    <property type="entry name" value="Type I PLP-dependent aspartate aminotransferase-like (Major domain)"/>
    <property type="match status" value="1"/>
</dbReference>
<dbReference type="InterPro" id="IPR015424">
    <property type="entry name" value="PyrdxlP-dep_Trfase"/>
</dbReference>
<dbReference type="InterPro" id="IPR015421">
    <property type="entry name" value="PyrdxlP-dep_Trfase_major"/>
</dbReference>
<dbReference type="Pfam" id="PF13193">
    <property type="entry name" value="AMP-binding_C"/>
    <property type="match status" value="1"/>
</dbReference>
<keyword evidence="17" id="KW-0472">Membrane</keyword>
<dbReference type="eggNOG" id="COG0110">
    <property type="taxonomic scope" value="Bacteria"/>
</dbReference>
<dbReference type="NCBIfam" id="TIGR00709">
    <property type="entry name" value="dat"/>
    <property type="match status" value="1"/>
</dbReference>
<evidence type="ECO:0000256" key="15">
    <source>
        <dbReference type="ARBA" id="ARBA00049111"/>
    </source>
</evidence>
<dbReference type="InterPro" id="IPR004637">
    <property type="entry name" value="Dat"/>
</dbReference>
<evidence type="ECO:0000256" key="2">
    <source>
        <dbReference type="ARBA" id="ARBA00002189"/>
    </source>
</evidence>
<evidence type="ECO:0000259" key="18">
    <source>
        <dbReference type="PROSITE" id="PS50075"/>
    </source>
</evidence>
<dbReference type="InterPro" id="IPR009081">
    <property type="entry name" value="PP-bd_ACP"/>
</dbReference>
<gene>
    <name evidence="19" type="ordered locus">Psed_3001</name>
</gene>
<dbReference type="Gene3D" id="3.30.300.30">
    <property type="match status" value="1"/>
</dbReference>
<comment type="similarity">
    <text evidence="4">Belongs to the class-III pyridoxal-phosphate-dependent aminotransferase family.</text>
</comment>
<dbReference type="Gene3D" id="2.160.10.10">
    <property type="entry name" value="Hexapeptide repeat proteins"/>
    <property type="match status" value="2"/>
</dbReference>
<comment type="catalytic activity">
    <reaction evidence="15">
        <text>L-2,4-diaminobutanoate + 2-oxoglutarate = L-aspartate 4-semialdehyde + L-glutamate</text>
        <dbReference type="Rhea" id="RHEA:11160"/>
        <dbReference type="ChEBI" id="CHEBI:16810"/>
        <dbReference type="ChEBI" id="CHEBI:29985"/>
        <dbReference type="ChEBI" id="CHEBI:58761"/>
        <dbReference type="ChEBI" id="CHEBI:537519"/>
        <dbReference type="EC" id="2.6.1.76"/>
    </reaction>
</comment>
<keyword evidence="20" id="KW-1185">Reference proteome</keyword>
<keyword evidence="17" id="KW-1133">Transmembrane helix</keyword>
<feature type="compositionally biased region" description="Pro residues" evidence="16">
    <location>
        <begin position="1487"/>
        <end position="1503"/>
    </location>
</feature>
<dbReference type="Gene3D" id="3.40.50.12780">
    <property type="entry name" value="N-terminal domain of ligase-like"/>
    <property type="match status" value="1"/>
</dbReference>
<feature type="transmembrane region" description="Helical" evidence="17">
    <location>
        <begin position="694"/>
        <end position="715"/>
    </location>
</feature>
<dbReference type="SUPFAM" id="SSF47336">
    <property type="entry name" value="ACP-like"/>
    <property type="match status" value="1"/>
</dbReference>
<keyword evidence="9 19" id="KW-0032">Aminotransferase</keyword>
<dbReference type="PROSITE" id="PS50075">
    <property type="entry name" value="CARRIER"/>
    <property type="match status" value="1"/>
</dbReference>
<feature type="region of interest" description="Disordered" evidence="16">
    <location>
        <begin position="1465"/>
        <end position="1525"/>
    </location>
</feature>
<evidence type="ECO:0000256" key="4">
    <source>
        <dbReference type="ARBA" id="ARBA00008954"/>
    </source>
</evidence>
<sequence>MTTLQEPDAPPTAATDAPGLLVADEYAQGSRARSGERLDHVFEEQADWMRTYGRAGHLAVDAGDITLTYPELDERANRLARQLLASGARAGDRIALLFDQPVHSYIGMLAVMKINAAYVPLDVAFPADRIAYILSDAGVTSVLTLSHVPQRVVGLADFAPGLIFVDTLAAEIAARPGTRLTDDERGAPVEDLAYLIYTSGTTGRPKGVAIEHPSICNFVRVAAEVYGLRAKDRVYQGMTIAFDFSVEEIWVPWMAGATLVPKPAGTSLLGMDLHAFLTERHVTAMCVVPTLLATIEEDLPALRFLLVSGEACPQDLVARWHRDGRRFLNVYGPTEATVTATWTEVHPDRPVTIGQPLPTYTTVVLDPDNPYRALPHGEVGEIGIAGIGLATGYLNREDLTDKSFIEDFLGIAGNPSGRIYRTGDLGRVNDDGQIEYMGRIDLQVKIRGYRIELTEIESVLLQVPGVSAAVVDTFEPTPGQVELVGYYSLKTGVVPPETDAIHAHLRERLPAYMVPAYLEHLAAIPMTTSDKADRKALPPPTTRRAGGPAGEIVAAATDTEQILAATLAKTIGLDEVSVDSNFFDDLGANSLLMARFSAALRKETALPAPSMREIYAHPTIRELAVALGGEEVGTSAAVRTGPLVRTSTLGYLTTGLLQLLAFLGVAYGGTFLLENGFLWATEAPAVTQIVERTVLYGVVVYVAACLLPIALKWLLVGRWKEREIRLWGPGYLRFWVVRTLVRANPLVLFAGSPLYTLYLRALGAKIGRGATVLSRTVPVATDLITIGEGAVVRRDSSFTGYHAVAGAIRTGRVTIGRDAFVGEATVLDIGTSIGDGGQLGHSSSLHTGQSIPAGERWHGVPAEPTTTDYRTVETGRPGTLRRFVYSALQLFSVLVIGPAVLTGLVLLVSSIPAVTTVLGGYSLTDPGFYLGVAVLSLALYFGGVLFAILVMATVPRLLRRVVRPGRTYPLYGIHWAAQRALTRLTNSRFLMLLLGDSSFIVHFVRALGYDLRRVDQTGSNFGTEMHHDTPYLTTIGTGTMVSDGLSAMNADFSATSFRVSPVTVGAHNFLGNNIAFPANAAVGENVLLATKVMVPIDGPVRENVGLLGSPPFEIPRGDARDEQHPAMTDLALRRRLLARKNLHNASSMLLVLLLRWFVLAATILFVAAGVRLYSTYGTAALATALVASLVFRTVYTALLERATLGFRSLRPRVCSIYDRYFWHHERLWKLYVTPRFTGTPFNSLVWRLAGVRIGRRVFDDGAAMPEKSLVTIGSDVVLNAGTVIQCHSLENGSFKSGATVVGDGVTLGVKSFVHYDVTIGEGAVLDADAFLMKGEVVAPFAVWQGNPATELRERVLPAPAAPPVPTPPVPVVPVRSEADKAAMLAAYAAGSVPNLALDRPAPGPVFTAPAGTAAPRPIATVTAPPLAAVGADTTVALPVVRRPAPVQPAPVHPAAAVPAAVAPQAPGMPRPAEGVPVRPAVAAGTPAPQPGPYQPGPYQPGPNQPTRYRPSFQPAPPAPAARPVTADAQRPLVHQETVMTNTTTGTARPPLAAVPALPATVAPVPAAPAPAPRPAPAVRLADGPATGPRPVPRGAPAPLAPVPPGPAAPMSGPFVGTPLPGPRSAELLARQARRESNARVYPRHFPFAVAEASGSFVRDLDGNVFVDFLAGAGVLSLGHNHPELVAVATEQMGVFTHGLDMASPAKDAFTDAQLSMLPAGMRDRMRIQFCGPTGANAVDAAIKLCKTATGRGQVISFQGGFHGSSHAAMALTGNVSQKRPVANGMPGVQFFPFSSCSRCPLALDPQTCQINCVSFLERALNDPNGGLELPAAVIMEMVQGEGGVIPARLEFVQRVRRLTRELGIPLIVDEVQTGCGRTGTWFAFEQYDIEPDVVVASKALSGMGMPVAIIMYDAALDTWAPGAHTGTFRGNQLAFAAGAKTVEIVRRDDVLGNVVARGQQVAARLAGFTAHPGVLEVRGRGLMWGIELVAPADGRTVTQFAEDVQARALRAGLIVELGGRDDCVVRMLPPLNVTAELMDVALSILVRAIEGAWANA</sequence>
<keyword evidence="11" id="KW-0663">Pyridoxal phosphate</keyword>
<dbReference type="InterPro" id="IPR036736">
    <property type="entry name" value="ACP-like_sf"/>
</dbReference>
<accession>F4CRB0</accession>
<dbReference type="STRING" id="675635.Psed_3001"/>
<dbReference type="Pfam" id="PF00501">
    <property type="entry name" value="AMP-binding"/>
    <property type="match status" value="1"/>
</dbReference>
<feature type="transmembrane region" description="Helical" evidence="17">
    <location>
        <begin position="928"/>
        <end position="954"/>
    </location>
</feature>
<dbReference type="PANTHER" id="PTHR45527">
    <property type="entry name" value="NONRIBOSOMAL PEPTIDE SYNTHETASE"/>
    <property type="match status" value="1"/>
</dbReference>
<dbReference type="EC" id="2.6.1.76" evidence="5"/>
<dbReference type="eggNOG" id="COG1020">
    <property type="taxonomic scope" value="Bacteria"/>
</dbReference>
<dbReference type="GO" id="GO:0005737">
    <property type="term" value="C:cytoplasm"/>
    <property type="evidence" value="ECO:0007669"/>
    <property type="project" value="TreeGrafter"/>
</dbReference>
<evidence type="ECO:0000256" key="9">
    <source>
        <dbReference type="ARBA" id="ARBA00022576"/>
    </source>
</evidence>
<dbReference type="InterPro" id="IPR010071">
    <property type="entry name" value="AA_adenyl_dom"/>
</dbReference>
<protein>
    <recommendedName>
        <fullName evidence="6">Diaminobutyrate--2-oxoglutarate transaminase</fullName>
        <ecNumber evidence="5">2.6.1.76</ecNumber>
    </recommendedName>
    <alternativeName>
        <fullName evidence="13">DABA aminotransferase</fullName>
    </alternativeName>
    <alternativeName>
        <fullName evidence="14">Diaminobutyrate--2-oxoglutarate aminotransferase</fullName>
    </alternativeName>
    <alternativeName>
        <fullName evidence="12">L-2,4-diaminobutyric acid transaminase</fullName>
    </alternativeName>
</protein>
<proteinExistence type="inferred from homology"/>
<dbReference type="RefSeq" id="WP_013675124.1">
    <property type="nucleotide sequence ID" value="NC_015312.1"/>
</dbReference>
<keyword evidence="7" id="KW-0596">Phosphopantetheine</keyword>
<evidence type="ECO:0000256" key="12">
    <source>
        <dbReference type="ARBA" id="ARBA00029744"/>
    </source>
</evidence>
<feature type="transmembrane region" description="Helical" evidence="17">
    <location>
        <begin position="1149"/>
        <end position="1170"/>
    </location>
</feature>
<comment type="pathway">
    <text evidence="3">Amine and polyamine biosynthesis; ectoine biosynthesis; L-ectoine from L-aspartate 4-semialdehyde: step 1/3.</text>
</comment>
<dbReference type="InterPro" id="IPR042099">
    <property type="entry name" value="ANL_N_sf"/>
</dbReference>
<evidence type="ECO:0000256" key="8">
    <source>
        <dbReference type="ARBA" id="ARBA00022553"/>
    </source>
</evidence>
<dbReference type="Pfam" id="PF00202">
    <property type="entry name" value="Aminotran_3"/>
    <property type="match status" value="1"/>
</dbReference>
<evidence type="ECO:0000256" key="1">
    <source>
        <dbReference type="ARBA" id="ARBA00001933"/>
    </source>
</evidence>
<evidence type="ECO:0000313" key="20">
    <source>
        <dbReference type="Proteomes" id="UP000007809"/>
    </source>
</evidence>
<dbReference type="GO" id="GO:0043041">
    <property type="term" value="P:amino acid activation for nonribosomal peptide biosynthetic process"/>
    <property type="evidence" value="ECO:0007669"/>
    <property type="project" value="TreeGrafter"/>
</dbReference>
<dbReference type="FunFam" id="3.40.50.980:FF:000001">
    <property type="entry name" value="Non-ribosomal peptide synthetase"/>
    <property type="match status" value="1"/>
</dbReference>
<keyword evidence="10 19" id="KW-0808">Transferase</keyword>
<dbReference type="InterPro" id="IPR012728">
    <property type="entry name" value="Pls/PosA_C"/>
</dbReference>
<dbReference type="CDD" id="cd05930">
    <property type="entry name" value="A_NRPS"/>
    <property type="match status" value="1"/>
</dbReference>
<dbReference type="GO" id="GO:0031177">
    <property type="term" value="F:phosphopantetheine binding"/>
    <property type="evidence" value="ECO:0007669"/>
    <property type="project" value="InterPro"/>
</dbReference>
<reference evidence="19 20" key="1">
    <citation type="journal article" date="2011" name="J. Bacteriol.">
        <title>Genome sequence of the 1,4-dioxane-degrading Pseudonocardia dioxanivorans strain CB1190.</title>
        <authorList>
            <person name="Sales C.M."/>
            <person name="Mahendra S."/>
            <person name="Grostern A."/>
            <person name="Parales R.E."/>
            <person name="Goodwin L.A."/>
            <person name="Woyke T."/>
            <person name="Nolan M."/>
            <person name="Lapidus A."/>
            <person name="Chertkov O."/>
            <person name="Ovchinnikova G."/>
            <person name="Sczyrba A."/>
            <person name="Alvarez-Cohen L."/>
        </authorList>
    </citation>
    <scope>NUCLEOTIDE SEQUENCE [LARGE SCALE GENOMIC DNA]</scope>
    <source>
        <strain evidence="20">ATCC 55486 / DSM 44775 / JCM 13855 / CB1190</strain>
    </source>
</reference>
<feature type="domain" description="Carrier" evidence="18">
    <location>
        <begin position="554"/>
        <end position="631"/>
    </location>
</feature>
<dbReference type="PANTHER" id="PTHR45527:SF1">
    <property type="entry name" value="FATTY ACID SYNTHASE"/>
    <property type="match status" value="1"/>
</dbReference>
<dbReference type="PROSITE" id="PS00600">
    <property type="entry name" value="AA_TRANSFER_CLASS_3"/>
    <property type="match status" value="1"/>
</dbReference>
<dbReference type="Gene3D" id="3.90.1150.10">
    <property type="entry name" value="Aspartate Aminotransferase, domain 1"/>
    <property type="match status" value="1"/>
</dbReference>
<comment type="function">
    <text evidence="2">Catalyzes reversively the conversion of L-aspartate beta-semialdehyde (ASA) to L-2,4-diaminobutyrate (DABA) by transamination with L-glutamate.</text>
</comment>
<dbReference type="InterPro" id="IPR049704">
    <property type="entry name" value="Aminotrans_3_PPA_site"/>
</dbReference>
<keyword evidence="19" id="KW-0413">Isomerase</keyword>
<dbReference type="KEGG" id="pdx:Psed_3001"/>
<comment type="cofactor">
    <cofactor evidence="1">
        <name>pyridoxal 5'-phosphate</name>
        <dbReference type="ChEBI" id="CHEBI:597326"/>
    </cofactor>
</comment>
<evidence type="ECO:0000256" key="6">
    <source>
        <dbReference type="ARBA" id="ARBA00014798"/>
    </source>
</evidence>
<dbReference type="InterPro" id="IPR015422">
    <property type="entry name" value="PyrdxlP-dep_Trfase_small"/>
</dbReference>
<dbReference type="InterPro" id="IPR020806">
    <property type="entry name" value="PKS_PP-bd"/>
</dbReference>
<dbReference type="eggNOG" id="COG0160">
    <property type="taxonomic scope" value="Bacteria"/>
</dbReference>
<dbReference type="InterPro" id="IPR000873">
    <property type="entry name" value="AMP-dep_synth/lig_dom"/>
</dbReference>
<evidence type="ECO:0000256" key="10">
    <source>
        <dbReference type="ARBA" id="ARBA00022679"/>
    </source>
</evidence>
<keyword evidence="17" id="KW-0812">Transmembrane</keyword>
<dbReference type="GO" id="GO:0016853">
    <property type="term" value="F:isomerase activity"/>
    <property type="evidence" value="ECO:0007669"/>
    <property type="project" value="UniProtKB-KW"/>
</dbReference>
<dbReference type="InterPro" id="IPR020845">
    <property type="entry name" value="AMP-binding_CS"/>
</dbReference>
<dbReference type="SUPFAM" id="SSF56801">
    <property type="entry name" value="Acetyl-CoA synthetase-like"/>
    <property type="match status" value="1"/>
</dbReference>
<dbReference type="OrthoDB" id="2472181at2"/>
<evidence type="ECO:0000256" key="14">
    <source>
        <dbReference type="ARBA" id="ARBA00031476"/>
    </source>
</evidence>
<feature type="transmembrane region" description="Helical" evidence="17">
    <location>
        <begin position="735"/>
        <end position="758"/>
    </location>
</feature>
<organism evidence="19 20">
    <name type="scientific">Pseudonocardia dioxanivorans (strain ATCC 55486 / DSM 44775 / JCM 13855 / CB1190)</name>
    <dbReference type="NCBI Taxonomy" id="675635"/>
    <lineage>
        <taxon>Bacteria</taxon>
        <taxon>Bacillati</taxon>
        <taxon>Actinomycetota</taxon>
        <taxon>Actinomycetes</taxon>
        <taxon>Pseudonocardiales</taxon>
        <taxon>Pseudonocardiaceae</taxon>
        <taxon>Pseudonocardia</taxon>
    </lineage>
</organism>
<dbReference type="Proteomes" id="UP000007809">
    <property type="component" value="Chromosome"/>
</dbReference>
<dbReference type="InterPro" id="IPR011004">
    <property type="entry name" value="Trimer_LpxA-like_sf"/>
</dbReference>
<dbReference type="EMBL" id="CP002593">
    <property type="protein sequence ID" value="AEA25201.1"/>
    <property type="molecule type" value="Genomic_DNA"/>
</dbReference>
<dbReference type="HOGENOM" id="CLU_233045_0_0_11"/>
<dbReference type="NCBIfam" id="TIGR02353">
    <property type="entry name" value="NRPS_term_dom"/>
    <property type="match status" value="1"/>
</dbReference>
<evidence type="ECO:0000256" key="5">
    <source>
        <dbReference type="ARBA" id="ARBA00013155"/>
    </source>
</evidence>
<dbReference type="InterPro" id="IPR045851">
    <property type="entry name" value="AMP-bd_C_sf"/>
</dbReference>
<dbReference type="Pfam" id="PF00550">
    <property type="entry name" value="PP-binding"/>
    <property type="match status" value="1"/>
</dbReference>
<dbReference type="CDD" id="cd00610">
    <property type="entry name" value="OAT_like"/>
    <property type="match status" value="1"/>
</dbReference>
<evidence type="ECO:0000256" key="11">
    <source>
        <dbReference type="ARBA" id="ARBA00022898"/>
    </source>
</evidence>
<evidence type="ECO:0000256" key="3">
    <source>
        <dbReference type="ARBA" id="ARBA00004946"/>
    </source>
</evidence>
<feature type="transmembrane region" description="Helical" evidence="17">
    <location>
        <begin position="883"/>
        <end position="908"/>
    </location>
</feature>
<dbReference type="GO" id="GO:0045303">
    <property type="term" value="F:diaminobutyrate-2-oxoglutarate transaminase activity"/>
    <property type="evidence" value="ECO:0007669"/>
    <property type="project" value="UniProtKB-EC"/>
</dbReference>
<evidence type="ECO:0000313" key="19">
    <source>
        <dbReference type="EMBL" id="AEA25201.1"/>
    </source>
</evidence>
<evidence type="ECO:0000256" key="13">
    <source>
        <dbReference type="ARBA" id="ARBA00030665"/>
    </source>
</evidence>
<evidence type="ECO:0000256" key="16">
    <source>
        <dbReference type="SAM" id="MobiDB-lite"/>
    </source>
</evidence>
<dbReference type="PROSITE" id="PS00455">
    <property type="entry name" value="AMP_BINDING"/>
    <property type="match status" value="1"/>
</dbReference>
<keyword evidence="8" id="KW-0597">Phosphoprotein</keyword>
<evidence type="ECO:0000256" key="7">
    <source>
        <dbReference type="ARBA" id="ARBA00022450"/>
    </source>
</evidence>
<dbReference type="SMART" id="SM00823">
    <property type="entry name" value="PKS_PP"/>
    <property type="match status" value="1"/>
</dbReference>
<dbReference type="NCBIfam" id="TIGR01733">
    <property type="entry name" value="AA-adenyl-dom"/>
    <property type="match status" value="1"/>
</dbReference>
<dbReference type="GO" id="GO:0044550">
    <property type="term" value="P:secondary metabolite biosynthetic process"/>
    <property type="evidence" value="ECO:0007669"/>
    <property type="project" value="TreeGrafter"/>
</dbReference>
<dbReference type="Gene3D" id="1.10.1200.10">
    <property type="entry name" value="ACP-like"/>
    <property type="match status" value="1"/>
</dbReference>
<dbReference type="InterPro" id="IPR025110">
    <property type="entry name" value="AMP-bd_C"/>
</dbReference>
<dbReference type="InterPro" id="IPR005814">
    <property type="entry name" value="Aminotrans_3"/>
</dbReference>
<feature type="transmembrane region" description="Helical" evidence="17">
    <location>
        <begin position="649"/>
        <end position="673"/>
    </location>
</feature>
<dbReference type="GO" id="GO:0030170">
    <property type="term" value="F:pyridoxal phosphate binding"/>
    <property type="evidence" value="ECO:0007669"/>
    <property type="project" value="InterPro"/>
</dbReference>
<dbReference type="SUPFAM" id="SSF51161">
    <property type="entry name" value="Trimeric LpxA-like enzymes"/>
    <property type="match status" value="2"/>
</dbReference>
<evidence type="ECO:0000256" key="17">
    <source>
        <dbReference type="SAM" id="Phobius"/>
    </source>
</evidence>